<proteinExistence type="predicted"/>
<keyword evidence="1" id="KW-1133">Transmembrane helix</keyword>
<feature type="transmembrane region" description="Helical" evidence="1">
    <location>
        <begin position="85"/>
        <end position="106"/>
    </location>
</feature>
<name>A0A3N7EQS4_POPTR</name>
<keyword evidence="1" id="KW-0472">Membrane</keyword>
<evidence type="ECO:0000313" key="2">
    <source>
        <dbReference type="EMBL" id="RQO88707.1"/>
    </source>
</evidence>
<organism evidence="2 3">
    <name type="scientific">Populus trichocarpa</name>
    <name type="common">Western balsam poplar</name>
    <name type="synonym">Populus balsamifera subsp. trichocarpa</name>
    <dbReference type="NCBI Taxonomy" id="3694"/>
    <lineage>
        <taxon>Eukaryota</taxon>
        <taxon>Viridiplantae</taxon>
        <taxon>Streptophyta</taxon>
        <taxon>Embryophyta</taxon>
        <taxon>Tracheophyta</taxon>
        <taxon>Spermatophyta</taxon>
        <taxon>Magnoliopsida</taxon>
        <taxon>eudicotyledons</taxon>
        <taxon>Gunneridae</taxon>
        <taxon>Pentapetalae</taxon>
        <taxon>rosids</taxon>
        <taxon>fabids</taxon>
        <taxon>Malpighiales</taxon>
        <taxon>Salicaceae</taxon>
        <taxon>Saliceae</taxon>
        <taxon>Populus</taxon>
    </lineage>
</organism>
<dbReference type="AlphaFoldDB" id="A0A3N7EQS4"/>
<feature type="transmembrane region" description="Helical" evidence="1">
    <location>
        <begin position="127"/>
        <end position="148"/>
    </location>
</feature>
<dbReference type="PANTHER" id="PTHR31029:SF3">
    <property type="entry name" value="IRK-INTERACTING PROTEIN"/>
    <property type="match status" value="1"/>
</dbReference>
<dbReference type="InParanoid" id="A0A3N7EQS4"/>
<dbReference type="PANTHER" id="PTHR31029">
    <property type="entry name" value="CYCLIN-DEPENDENT KINASE-LIKE PROTEIN"/>
    <property type="match status" value="1"/>
</dbReference>
<accession>A0A3N7EQS4</accession>
<dbReference type="EMBL" id="CM009292">
    <property type="protein sequence ID" value="RQO88707.1"/>
    <property type="molecule type" value="Genomic_DNA"/>
</dbReference>
<evidence type="ECO:0000313" key="3">
    <source>
        <dbReference type="Proteomes" id="UP000006729"/>
    </source>
</evidence>
<keyword evidence="3" id="KW-1185">Reference proteome</keyword>
<dbReference type="FunCoup" id="A0A3N7EQS4">
    <property type="interactions" value="989"/>
</dbReference>
<evidence type="ECO:0008006" key="4">
    <source>
        <dbReference type="Google" id="ProtNLM"/>
    </source>
</evidence>
<dbReference type="Proteomes" id="UP000006729">
    <property type="component" value="Chromosome 3"/>
</dbReference>
<keyword evidence="1" id="KW-0812">Transmembrane</keyword>
<dbReference type="InterPro" id="IPR042316">
    <property type="entry name" value="IRKI-like"/>
</dbReference>
<protein>
    <recommendedName>
        <fullName evidence="4">IRK-interacting protein</fullName>
    </recommendedName>
</protein>
<evidence type="ECO:0000256" key="1">
    <source>
        <dbReference type="SAM" id="Phobius"/>
    </source>
</evidence>
<reference evidence="2 3" key="1">
    <citation type="journal article" date="2006" name="Science">
        <title>The genome of black cottonwood, Populus trichocarpa (Torr. &amp; Gray).</title>
        <authorList>
            <person name="Tuskan G.A."/>
            <person name="Difazio S."/>
            <person name="Jansson S."/>
            <person name="Bohlmann J."/>
            <person name="Grigoriev I."/>
            <person name="Hellsten U."/>
            <person name="Putnam N."/>
            <person name="Ralph S."/>
            <person name="Rombauts S."/>
            <person name="Salamov A."/>
            <person name="Schein J."/>
            <person name="Sterck L."/>
            <person name="Aerts A."/>
            <person name="Bhalerao R.R."/>
            <person name="Bhalerao R.P."/>
            <person name="Blaudez D."/>
            <person name="Boerjan W."/>
            <person name="Brun A."/>
            <person name="Brunner A."/>
            <person name="Busov V."/>
            <person name="Campbell M."/>
            <person name="Carlson J."/>
            <person name="Chalot M."/>
            <person name="Chapman J."/>
            <person name="Chen G.L."/>
            <person name="Cooper D."/>
            <person name="Coutinho P.M."/>
            <person name="Couturier J."/>
            <person name="Covert S."/>
            <person name="Cronk Q."/>
            <person name="Cunningham R."/>
            <person name="Davis J."/>
            <person name="Degroeve S."/>
            <person name="Dejardin A."/>
            <person name="Depamphilis C."/>
            <person name="Detter J."/>
            <person name="Dirks B."/>
            <person name="Dubchak I."/>
            <person name="Duplessis S."/>
            <person name="Ehlting J."/>
            <person name="Ellis B."/>
            <person name="Gendler K."/>
            <person name="Goodstein D."/>
            <person name="Gribskov M."/>
            <person name="Grimwood J."/>
            <person name="Groover A."/>
            <person name="Gunter L."/>
            <person name="Hamberger B."/>
            <person name="Heinze B."/>
            <person name="Helariutta Y."/>
            <person name="Henrissat B."/>
            <person name="Holligan D."/>
            <person name="Holt R."/>
            <person name="Huang W."/>
            <person name="Islam-Faridi N."/>
            <person name="Jones S."/>
            <person name="Jones-Rhoades M."/>
            <person name="Jorgensen R."/>
            <person name="Joshi C."/>
            <person name="Kangasjarvi J."/>
            <person name="Karlsson J."/>
            <person name="Kelleher C."/>
            <person name="Kirkpatrick R."/>
            <person name="Kirst M."/>
            <person name="Kohler A."/>
            <person name="Kalluri U."/>
            <person name="Larimer F."/>
            <person name="Leebens-Mack J."/>
            <person name="Leple J.C."/>
            <person name="Locascio P."/>
            <person name="Lou Y."/>
            <person name="Lucas S."/>
            <person name="Martin F."/>
            <person name="Montanini B."/>
            <person name="Napoli C."/>
            <person name="Nelson D.R."/>
            <person name="Nelson C."/>
            <person name="Nieminen K."/>
            <person name="Nilsson O."/>
            <person name="Pereda V."/>
            <person name="Peter G."/>
            <person name="Philippe R."/>
            <person name="Pilate G."/>
            <person name="Poliakov A."/>
            <person name="Razumovskaya J."/>
            <person name="Richardson P."/>
            <person name="Rinaldi C."/>
            <person name="Ritland K."/>
            <person name="Rouze P."/>
            <person name="Ryaboy D."/>
            <person name="Schmutz J."/>
            <person name="Schrader J."/>
            <person name="Segerman B."/>
            <person name="Shin H."/>
            <person name="Siddiqui A."/>
            <person name="Sterky F."/>
            <person name="Terry A."/>
            <person name="Tsai C.J."/>
            <person name="Uberbacher E."/>
            <person name="Unneberg P."/>
            <person name="Vahala J."/>
            <person name="Wall K."/>
            <person name="Wessler S."/>
            <person name="Yang G."/>
            <person name="Yin T."/>
            <person name="Douglas C."/>
            <person name="Marra M."/>
            <person name="Sandberg G."/>
            <person name="Van de Peer Y."/>
            <person name="Rokhsar D."/>
        </authorList>
    </citation>
    <scope>NUCLEOTIDE SEQUENCE [LARGE SCALE GENOMIC DNA]</scope>
    <source>
        <strain evidence="3">cv. Nisqually</strain>
    </source>
</reference>
<dbReference type="STRING" id="3694.A0A3N7EQS4"/>
<gene>
    <name evidence="2" type="ORF">POPTR_003G210200</name>
</gene>
<sequence>MYMIVMIVLTAIILILVPPFITHEFFFLVNENHGHFCKLTRLPMPCLLRVKTTTTSHISSFFTCSHSILNKDKSTLDFRCLPSSISPAIFLVLTSLGTISSAYLKSNPTIRHSVLKSHSVPCLSSQNWSNFVLFFGLYALFFMAAAAVQSLQNHDNTNQEVGRQEIQAAIAKAVELRALHAALMLGNSPANLRFPSSSPVSRSVPYFSAQDYPVFTPSYEDEPLPGHHQILTKSRTLSGSWDEFGLEAGSGLESVLSDYKKEDSSSRKGIPSGMSNLESNICPAEDLKSVTSSSANNIAVLRASPGAECHKSCRRNSLGDFKTISSCNRCKPATITTESEKVTRNSKHSNIVVPLTDSHSSLQSQPKNRGVMSWLFPKLKKKHKNESSPNRTESEEVSQILKDLGMLSIETLKRELMEANEHRDAALMEVAEMKSSLGDLRHKLEYLESYCEELKKALRQSTLAKDSLVVEKLGNFPNRGKSTDGNGENLMPVSEDAMVEGFLQIVSEARLSVKQFCKTLVGQIEETDSTLMDNLNLLLQPHKLSLNSRYSKAVLYHLEAVINQSLYQDFENSVFQKNGSPKNLDPNQDRQAQFSSFVALRNLSWSEVLRKGTKYYSEEFSKFCDQKMSSIITTMNWTRPWPEQLLQAFFVAAKCIWLLHLLAFSFNPPLGILRVEENRSFDSHFMEDMFTDRQRSLGPSRVKIMVMPGFYVQDRVLRCKVLCRHKSVP</sequence>